<dbReference type="Pfam" id="PF00106">
    <property type="entry name" value="adh_short"/>
    <property type="match status" value="1"/>
</dbReference>
<comment type="similarity">
    <text evidence="1">Belongs to the short-chain dehydrogenases/reductases (SDR) family.</text>
</comment>
<dbReference type="SMART" id="SM00822">
    <property type="entry name" value="PKS_KR"/>
    <property type="match status" value="1"/>
</dbReference>
<keyword evidence="4" id="KW-0732">Signal</keyword>
<dbReference type="PANTHER" id="PTHR43669:SF11">
    <property type="entry name" value="SHORT-CHAIN DEHYDROGENASE_OXIDOREDUCTASE"/>
    <property type="match status" value="1"/>
</dbReference>
<dbReference type="AlphaFoldDB" id="S3BTD6"/>
<evidence type="ECO:0000256" key="2">
    <source>
        <dbReference type="ARBA" id="ARBA00022857"/>
    </source>
</evidence>
<dbReference type="EMBL" id="KE148175">
    <property type="protein sequence ID" value="EPE02666.1"/>
    <property type="molecule type" value="Genomic_DNA"/>
</dbReference>
<dbReference type="InterPro" id="IPR057326">
    <property type="entry name" value="KR_dom"/>
</dbReference>
<dbReference type="SUPFAM" id="SSF51735">
    <property type="entry name" value="NAD(P)-binding Rossmann-fold domains"/>
    <property type="match status" value="1"/>
</dbReference>
<evidence type="ECO:0000256" key="4">
    <source>
        <dbReference type="SAM" id="SignalP"/>
    </source>
</evidence>
<dbReference type="Gene3D" id="3.40.50.720">
    <property type="entry name" value="NAD(P)-binding Rossmann-like Domain"/>
    <property type="match status" value="1"/>
</dbReference>
<dbReference type="OrthoDB" id="37659at2759"/>
<feature type="domain" description="Ketoreductase" evidence="5">
    <location>
        <begin position="36"/>
        <end position="223"/>
    </location>
</feature>
<protein>
    <submittedName>
        <fullName evidence="6">Short-chain dehydrogenase</fullName>
    </submittedName>
</protein>
<gene>
    <name evidence="6" type="ORF">F503_04015</name>
</gene>
<dbReference type="InterPro" id="IPR002347">
    <property type="entry name" value="SDR_fam"/>
</dbReference>
<reference evidence="6 7" key="1">
    <citation type="journal article" date="2013" name="BMC Genomics">
        <title>The genome and transcriptome of the pine saprophyte Ophiostoma piceae, and a comparison with the bark beetle-associated pine pathogen Grosmannia clavigera.</title>
        <authorList>
            <person name="Haridas S."/>
            <person name="Wang Y."/>
            <person name="Lim L."/>
            <person name="Massoumi Alamouti S."/>
            <person name="Jackman S."/>
            <person name="Docking R."/>
            <person name="Robertson G."/>
            <person name="Birol I."/>
            <person name="Bohlmann J."/>
            <person name="Breuil C."/>
        </authorList>
    </citation>
    <scope>NUCLEOTIDE SEQUENCE [LARGE SCALE GENOMIC DNA]</scope>
    <source>
        <strain evidence="6 7">UAMH 11346</strain>
    </source>
</reference>
<dbReference type="GO" id="GO:0016491">
    <property type="term" value="F:oxidoreductase activity"/>
    <property type="evidence" value="ECO:0007669"/>
    <property type="project" value="UniProtKB-KW"/>
</dbReference>
<feature type="chain" id="PRO_5012655449" evidence="4">
    <location>
        <begin position="16"/>
        <end position="299"/>
    </location>
</feature>
<accession>S3BTD6</accession>
<dbReference type="STRING" id="1262450.S3BTD6"/>
<dbReference type="PROSITE" id="PS00061">
    <property type="entry name" value="ADH_SHORT"/>
    <property type="match status" value="1"/>
</dbReference>
<keyword evidence="2" id="KW-0521">NADP</keyword>
<dbReference type="Proteomes" id="UP000016923">
    <property type="component" value="Unassembled WGS sequence"/>
</dbReference>
<dbReference type="HOGENOM" id="CLU_010194_2_6_1"/>
<evidence type="ECO:0000256" key="1">
    <source>
        <dbReference type="ARBA" id="ARBA00006484"/>
    </source>
</evidence>
<sequence>MCSPLFLSILCSLSCINHQTQHPLHQPSITMPFPYKTVLITGASAGIGKALVDKMIAEQGDDIFIIAAGRSQDSLDALVATHGSSRIATETVDVSDLAALPAWIASVTQKYPALDCVIFNAGFQQSMDFTKSDTIPLDQVTAEITTNYTSPVHTTALLLPHLLAMAPKPVSLVYVTSGLALIPIQRCPNYCATKAALHSFLFTLRSQMEDHEHVRVIEVIPPAVQTGLHKRQGLPTMGMPLADFINETWAGLLAEKDEIMPDSLRQHVGKIDDVKKAVFKGFNERIKAAVAAAQANAGQ</sequence>
<keyword evidence="3" id="KW-0560">Oxidoreductase</keyword>
<dbReference type="eggNOG" id="KOG1204">
    <property type="taxonomic scope" value="Eukaryota"/>
</dbReference>
<name>S3BTD6_OPHP1</name>
<dbReference type="InterPro" id="IPR020904">
    <property type="entry name" value="Sc_DH/Rdtase_CS"/>
</dbReference>
<dbReference type="PRINTS" id="PR00081">
    <property type="entry name" value="GDHRDH"/>
</dbReference>
<dbReference type="OMA" id="IAFNSWE"/>
<dbReference type="VEuPathDB" id="FungiDB:F503_04015"/>
<dbReference type="InterPro" id="IPR036291">
    <property type="entry name" value="NAD(P)-bd_dom_sf"/>
</dbReference>
<feature type="signal peptide" evidence="4">
    <location>
        <begin position="1"/>
        <end position="15"/>
    </location>
</feature>
<evidence type="ECO:0000313" key="7">
    <source>
        <dbReference type="Proteomes" id="UP000016923"/>
    </source>
</evidence>
<proteinExistence type="inferred from homology"/>
<evidence type="ECO:0000259" key="5">
    <source>
        <dbReference type="SMART" id="SM00822"/>
    </source>
</evidence>
<organism evidence="6 7">
    <name type="scientific">Ophiostoma piceae (strain UAMH 11346)</name>
    <name type="common">Sap stain fungus</name>
    <dbReference type="NCBI Taxonomy" id="1262450"/>
    <lineage>
        <taxon>Eukaryota</taxon>
        <taxon>Fungi</taxon>
        <taxon>Dikarya</taxon>
        <taxon>Ascomycota</taxon>
        <taxon>Pezizomycotina</taxon>
        <taxon>Sordariomycetes</taxon>
        <taxon>Sordariomycetidae</taxon>
        <taxon>Ophiostomatales</taxon>
        <taxon>Ophiostomataceae</taxon>
        <taxon>Ophiostoma</taxon>
    </lineage>
</organism>
<keyword evidence="7" id="KW-1185">Reference proteome</keyword>
<dbReference type="PANTHER" id="PTHR43669">
    <property type="entry name" value="5-KETO-D-GLUCONATE 5-REDUCTASE"/>
    <property type="match status" value="1"/>
</dbReference>
<evidence type="ECO:0000256" key="3">
    <source>
        <dbReference type="ARBA" id="ARBA00023002"/>
    </source>
</evidence>
<evidence type="ECO:0000313" key="6">
    <source>
        <dbReference type="EMBL" id="EPE02666.1"/>
    </source>
</evidence>